<dbReference type="InterPro" id="IPR004089">
    <property type="entry name" value="MCPsignal_dom"/>
</dbReference>
<dbReference type="InterPro" id="IPR004090">
    <property type="entry name" value="Chemotax_Me-accpt_rcpt"/>
</dbReference>
<dbReference type="SUPFAM" id="SSF58104">
    <property type="entry name" value="Methyl-accepting chemotaxis protein (MCP) signaling domain"/>
    <property type="match status" value="1"/>
</dbReference>
<evidence type="ECO:0000313" key="12">
    <source>
        <dbReference type="EMBL" id="MEK8126768.1"/>
    </source>
</evidence>
<comment type="subcellular location">
    <subcellularLocation>
        <location evidence="1">Cell membrane</location>
    </subcellularLocation>
</comment>
<dbReference type="PROSITE" id="PS50111">
    <property type="entry name" value="CHEMOTAXIS_TRANSDUC_2"/>
    <property type="match status" value="1"/>
</dbReference>
<keyword evidence="9" id="KW-1133">Transmembrane helix</keyword>
<evidence type="ECO:0000256" key="4">
    <source>
        <dbReference type="ARBA" id="ARBA00023224"/>
    </source>
</evidence>
<dbReference type="Gene3D" id="1.10.287.950">
    <property type="entry name" value="Methyl-accepting chemotaxis protein"/>
    <property type="match status" value="1"/>
</dbReference>
<evidence type="ECO:0000256" key="6">
    <source>
        <dbReference type="PROSITE-ProRule" id="PRU00284"/>
    </source>
</evidence>
<evidence type="ECO:0000259" key="11">
    <source>
        <dbReference type="PROSITE" id="PS50885"/>
    </source>
</evidence>
<dbReference type="SMART" id="SM00283">
    <property type="entry name" value="MA"/>
    <property type="match status" value="1"/>
</dbReference>
<evidence type="ECO:0000256" key="5">
    <source>
        <dbReference type="ARBA" id="ARBA00029447"/>
    </source>
</evidence>
<keyword evidence="13" id="KW-1185">Reference proteome</keyword>
<dbReference type="PRINTS" id="PR00260">
    <property type="entry name" value="CHEMTRNSDUCR"/>
</dbReference>
<gene>
    <name evidence="12" type="ORF">WMW72_02495</name>
</gene>
<dbReference type="InterPro" id="IPR003660">
    <property type="entry name" value="HAMP_dom"/>
</dbReference>
<organism evidence="12 13">
    <name type="scientific">Paenibacillus filicis</name>
    <dbReference type="NCBI Taxonomy" id="669464"/>
    <lineage>
        <taxon>Bacteria</taxon>
        <taxon>Bacillati</taxon>
        <taxon>Bacillota</taxon>
        <taxon>Bacilli</taxon>
        <taxon>Bacillales</taxon>
        <taxon>Paenibacillaceae</taxon>
        <taxon>Paenibacillus</taxon>
    </lineage>
</organism>
<keyword evidence="2" id="KW-1003">Cell membrane</keyword>
<feature type="domain" description="Methyl-accepting transducer" evidence="10">
    <location>
        <begin position="278"/>
        <end position="528"/>
    </location>
</feature>
<evidence type="ECO:0000259" key="10">
    <source>
        <dbReference type="PROSITE" id="PS50111"/>
    </source>
</evidence>
<keyword evidence="9" id="KW-0812">Transmembrane</keyword>
<keyword evidence="3 9" id="KW-0472">Membrane</keyword>
<evidence type="ECO:0000256" key="1">
    <source>
        <dbReference type="ARBA" id="ARBA00004236"/>
    </source>
</evidence>
<name>A0ABU9DFE6_9BACL</name>
<dbReference type="Gene3D" id="1.10.8.500">
    <property type="entry name" value="HAMP domain in histidine kinase"/>
    <property type="match status" value="1"/>
</dbReference>
<accession>A0ABU9DFE6</accession>
<comment type="similarity">
    <text evidence="5">Belongs to the methyl-accepting chemotaxis (MCP) protein family.</text>
</comment>
<dbReference type="Pfam" id="PF00015">
    <property type="entry name" value="MCPsignal"/>
    <property type="match status" value="1"/>
</dbReference>
<feature type="compositionally biased region" description="Low complexity" evidence="8">
    <location>
        <begin position="573"/>
        <end position="582"/>
    </location>
</feature>
<feature type="domain" description="HAMP" evidence="11">
    <location>
        <begin position="207"/>
        <end position="259"/>
    </location>
</feature>
<evidence type="ECO:0000313" key="13">
    <source>
        <dbReference type="Proteomes" id="UP001469365"/>
    </source>
</evidence>
<feature type="transmembrane region" description="Helical" evidence="9">
    <location>
        <begin position="184"/>
        <end position="206"/>
    </location>
</feature>
<evidence type="ECO:0000256" key="3">
    <source>
        <dbReference type="ARBA" id="ARBA00023136"/>
    </source>
</evidence>
<evidence type="ECO:0000256" key="8">
    <source>
        <dbReference type="SAM" id="MobiDB-lite"/>
    </source>
</evidence>
<feature type="coiled-coil region" evidence="7">
    <location>
        <begin position="440"/>
        <end position="467"/>
    </location>
</feature>
<feature type="compositionally biased region" description="Basic and acidic residues" evidence="8">
    <location>
        <begin position="641"/>
        <end position="658"/>
    </location>
</feature>
<dbReference type="PROSITE" id="PS50885">
    <property type="entry name" value="HAMP"/>
    <property type="match status" value="1"/>
</dbReference>
<keyword evidence="4 6" id="KW-0807">Transducer</keyword>
<feature type="compositionally biased region" description="Polar residues" evidence="8">
    <location>
        <begin position="592"/>
        <end position="604"/>
    </location>
</feature>
<proteinExistence type="inferred from homology"/>
<reference evidence="12 13" key="1">
    <citation type="submission" date="2024-04" db="EMBL/GenBank/DDBJ databases">
        <title>draft genome sequnece of Paenibacillus filicis.</title>
        <authorList>
            <person name="Kim D.-U."/>
        </authorList>
    </citation>
    <scope>NUCLEOTIDE SEQUENCE [LARGE SCALE GENOMIC DNA]</scope>
    <source>
        <strain evidence="12 13">KACC14197</strain>
    </source>
</reference>
<comment type="caution">
    <text evidence="12">The sequence shown here is derived from an EMBL/GenBank/DDBJ whole genome shotgun (WGS) entry which is preliminary data.</text>
</comment>
<evidence type="ECO:0000256" key="2">
    <source>
        <dbReference type="ARBA" id="ARBA00022475"/>
    </source>
</evidence>
<dbReference type="CDD" id="cd06225">
    <property type="entry name" value="HAMP"/>
    <property type="match status" value="1"/>
</dbReference>
<dbReference type="EMBL" id="JBBPCC010000001">
    <property type="protein sequence ID" value="MEK8126768.1"/>
    <property type="molecule type" value="Genomic_DNA"/>
</dbReference>
<protein>
    <submittedName>
        <fullName evidence="12">Methyl-accepting chemotaxis protein</fullName>
    </submittedName>
</protein>
<evidence type="ECO:0000256" key="9">
    <source>
        <dbReference type="SAM" id="Phobius"/>
    </source>
</evidence>
<dbReference type="Pfam" id="PF00672">
    <property type="entry name" value="HAMP"/>
    <property type="match status" value="1"/>
</dbReference>
<dbReference type="SMART" id="SM00304">
    <property type="entry name" value="HAMP"/>
    <property type="match status" value="1"/>
</dbReference>
<dbReference type="PANTHER" id="PTHR32089">
    <property type="entry name" value="METHYL-ACCEPTING CHEMOTAXIS PROTEIN MCPB"/>
    <property type="match status" value="1"/>
</dbReference>
<sequence length="658" mass="72008">MSIRQKLLCGLSGMLLFFIAVASFNLYQVNQIQAELDTQNDKVDLKLMALELKEMVQELNIIASGLEISKNTDFIPKYNEKRATFEQMVKRVGETADTDEKTFWRSKLILLTGEYTNTFDVAAKVIKDPNLSKTDIEKNMEYLYTESQALMHEIFIYVDNFYNSYSGDAAVAVENTQNKLNSTVYIMIAAIVAIVLISLAIAATLIRALIPPIRRLQSAVQLVASGDLRVRVNHQGNDELGALSRDFDRMTEQVQAMLTSTQSIASSLSSHSSSFKSFSGSTASSNKEILKSIQEIAVGASQQASYMELSTTIIGELSEQVRGISAATETMQQKNRIVAFNTHTGSKSMDELRQAAQHSEGVLQQVFEAMSTLNHSSSQIGSIVASISEISNQTNVLALNAAIEAARAGVHGKGFSVIAEEVRQLSSQTRDSSKQIILIVGSLQKQIKGLEHNLTEAKESLDLQNGKMNENQAAYSEIRHSMDELSDQISLIHESMASMEGKNNKIVETIQHVAAIAEETAAGVQEVSASSQQQDSAIHQIATESDDILQLAQQLFAEINQFKITELTDESEAALPPSSPAAGKPEPERTASPMSQAEQEQQTAAHPVNEKTKVKDPAAAADPSAVQTEQTHTEENGADSKTSEKDKEKEDEKKLQLV</sequence>
<dbReference type="Proteomes" id="UP001469365">
    <property type="component" value="Unassembled WGS sequence"/>
</dbReference>
<keyword evidence="7" id="KW-0175">Coiled coil</keyword>
<dbReference type="PANTHER" id="PTHR32089:SF112">
    <property type="entry name" value="LYSOZYME-LIKE PROTEIN-RELATED"/>
    <property type="match status" value="1"/>
</dbReference>
<evidence type="ECO:0000256" key="7">
    <source>
        <dbReference type="SAM" id="Coils"/>
    </source>
</evidence>
<feature type="region of interest" description="Disordered" evidence="8">
    <location>
        <begin position="570"/>
        <end position="658"/>
    </location>
</feature>